<dbReference type="RefSeq" id="WP_095414903.1">
    <property type="nucleotide sequence ID" value="NZ_CP018477.1"/>
</dbReference>
<feature type="domain" description="DUF1553" evidence="3">
    <location>
        <begin position="268"/>
        <end position="500"/>
    </location>
</feature>
<organism evidence="4 5">
    <name type="scientific">Thermogutta terrifontis</name>
    <dbReference type="NCBI Taxonomy" id="1331910"/>
    <lineage>
        <taxon>Bacteria</taxon>
        <taxon>Pseudomonadati</taxon>
        <taxon>Planctomycetota</taxon>
        <taxon>Planctomycetia</taxon>
        <taxon>Pirellulales</taxon>
        <taxon>Thermoguttaceae</taxon>
        <taxon>Thermogutta</taxon>
    </lineage>
</organism>
<dbReference type="Proteomes" id="UP000215086">
    <property type="component" value="Chromosome"/>
</dbReference>
<evidence type="ECO:0000256" key="1">
    <source>
        <dbReference type="SAM" id="SignalP"/>
    </source>
</evidence>
<reference evidence="4 5" key="1">
    <citation type="journal article" name="Front. Microbiol.">
        <title>Sugar Metabolism of the First Thermophilic Planctomycete Thermogutta terrifontis: Comparative Genomic and Transcriptomic Approaches.</title>
        <authorList>
            <person name="Elcheninov A.G."/>
            <person name="Menzel P."/>
            <person name="Gudbergsdottir S.R."/>
            <person name="Slesarev A.I."/>
            <person name="Kadnikov V.V."/>
            <person name="Krogh A."/>
            <person name="Bonch-Osmolovskaya E.A."/>
            <person name="Peng X."/>
            <person name="Kublanov I.V."/>
        </authorList>
    </citation>
    <scope>NUCLEOTIDE SEQUENCE [LARGE SCALE GENOMIC DNA]</scope>
    <source>
        <strain evidence="4 5">R1</strain>
    </source>
</reference>
<dbReference type="InterPro" id="IPR022655">
    <property type="entry name" value="DUF1553"/>
</dbReference>
<keyword evidence="1" id="KW-0732">Signal</keyword>
<dbReference type="AlphaFoldDB" id="A0A286RF96"/>
<dbReference type="KEGG" id="ttf:THTE_2034"/>
<evidence type="ECO:0000259" key="3">
    <source>
        <dbReference type="Pfam" id="PF07587"/>
    </source>
</evidence>
<proteinExistence type="predicted"/>
<feature type="signal peptide" evidence="1">
    <location>
        <begin position="1"/>
        <end position="21"/>
    </location>
</feature>
<name>A0A286RF96_9BACT</name>
<dbReference type="InterPro" id="IPR011444">
    <property type="entry name" value="DUF1549"/>
</dbReference>
<dbReference type="EMBL" id="CP018477">
    <property type="protein sequence ID" value="ASV74636.1"/>
    <property type="molecule type" value="Genomic_DNA"/>
</dbReference>
<gene>
    <name evidence="4" type="ORF">THTE_2034</name>
</gene>
<dbReference type="Pfam" id="PF07587">
    <property type="entry name" value="PSD1"/>
    <property type="match status" value="1"/>
</dbReference>
<feature type="domain" description="DUF1549" evidence="2">
    <location>
        <begin position="42"/>
        <end position="183"/>
    </location>
</feature>
<dbReference type="OrthoDB" id="289126at2"/>
<evidence type="ECO:0000259" key="2">
    <source>
        <dbReference type="Pfam" id="PF07583"/>
    </source>
</evidence>
<evidence type="ECO:0000313" key="4">
    <source>
        <dbReference type="EMBL" id="ASV74636.1"/>
    </source>
</evidence>
<dbReference type="PANTHER" id="PTHR35889">
    <property type="entry name" value="CYCLOINULO-OLIGOSACCHARIDE FRUCTANOTRANSFERASE-RELATED"/>
    <property type="match status" value="1"/>
</dbReference>
<feature type="chain" id="PRO_5013126543" evidence="1">
    <location>
        <begin position="22"/>
        <end position="530"/>
    </location>
</feature>
<dbReference type="PANTHER" id="PTHR35889:SF3">
    <property type="entry name" value="F-BOX DOMAIN-CONTAINING PROTEIN"/>
    <property type="match status" value="1"/>
</dbReference>
<accession>A0A286RF96</accession>
<evidence type="ECO:0000313" key="5">
    <source>
        <dbReference type="Proteomes" id="UP000215086"/>
    </source>
</evidence>
<dbReference type="Pfam" id="PF07583">
    <property type="entry name" value="PSCyt2"/>
    <property type="match status" value="1"/>
</dbReference>
<keyword evidence="5" id="KW-1185">Reference proteome</keyword>
<protein>
    <submittedName>
        <fullName evidence="4">Uncharacterized protein</fullName>
    </submittedName>
</protein>
<sequence>MRNPVPIGFLLAALTVTATFAAIPPEPVEPFDSNQEFSVRNRIDELLAARWKEQGITPALICSDAVFLRRVYLDLIGTLPTESEARKFLEDRDPRKRERLIDELLNRPEYADYWTMRWGDVLRIKAEFPINLWPNAVQAYNRWLYSSLARNKPYDQFVRELLTSSGSNFRVGPVNFYRATQDRSPKGIAQVVALTFMGVRTDQWPREKLEGMAAFFSQISFKPTMEWKEEIVSWDPYAGSAATQQAPPREAMFPDGVKIQLPADRDPRQVFADWLISPKNPWFAKNAVNRIWYWLFGRGIIHEPDDIRDDNPAVAPEVLSYLESELVRSGWDLKHIYRLICNSATYQLSCISRSQNPQASIYFAYYPMRRLDAEVLIDAICQITGTSEEYWSMVPEPYTIIPQGERAIRLGDASITSAFLELFGRPPRDVGLVSERTNRMTASQRLHLLNSSHILRKIEEGPGLEWARTSYANPRQTVTRLYLTILSRYPTEKEWQILKQTTAKSSRLSREMVVDLIWALMNSTEFLYRH</sequence>